<sequence>MEEIGRFRKSTEDHPRISEGTASPADVVIAERWKCTACMMKAGWPMKGKAADCPEPEEEEEIEEDWPDYYEEEMMEDQYAWDTKAVPVYKLPDDKKKSKMQKKGDDLDEKKMKDVIVWVKVKDSEIVGPRNKFDYDFDYISL</sequence>
<reference evidence="2" key="1">
    <citation type="journal article" date="2020" name="bioRxiv">
        <title>Chromosome-level reference genome of the European wasp spider Argiope bruennichi: a resource for studies on range expansion and evolutionary adaptation.</title>
        <authorList>
            <person name="Sheffer M.M."/>
            <person name="Hoppe A."/>
            <person name="Krehenwinkel H."/>
            <person name="Uhl G."/>
            <person name="Kuss A.W."/>
            <person name="Jensen L."/>
            <person name="Jensen C."/>
            <person name="Gillespie R.G."/>
            <person name="Hoff K.J."/>
            <person name="Prost S."/>
        </authorList>
    </citation>
    <scope>NUCLEOTIDE SEQUENCE</scope>
</reference>
<keyword evidence="3" id="KW-1185">Reference proteome</keyword>
<evidence type="ECO:0000313" key="3">
    <source>
        <dbReference type="Proteomes" id="UP000807504"/>
    </source>
</evidence>
<dbReference type="AlphaFoldDB" id="A0A8T0E574"/>
<organism evidence="2 3">
    <name type="scientific">Argiope bruennichi</name>
    <name type="common">Wasp spider</name>
    <name type="synonym">Aranea bruennichi</name>
    <dbReference type="NCBI Taxonomy" id="94029"/>
    <lineage>
        <taxon>Eukaryota</taxon>
        <taxon>Metazoa</taxon>
        <taxon>Ecdysozoa</taxon>
        <taxon>Arthropoda</taxon>
        <taxon>Chelicerata</taxon>
        <taxon>Arachnida</taxon>
        <taxon>Araneae</taxon>
        <taxon>Araneomorphae</taxon>
        <taxon>Entelegynae</taxon>
        <taxon>Araneoidea</taxon>
        <taxon>Araneidae</taxon>
        <taxon>Argiope</taxon>
    </lineage>
</organism>
<dbReference type="EMBL" id="JABXBU010002230">
    <property type="protein sequence ID" value="KAF8766979.1"/>
    <property type="molecule type" value="Genomic_DNA"/>
</dbReference>
<accession>A0A8T0E574</accession>
<feature type="region of interest" description="Disordered" evidence="1">
    <location>
        <begin position="1"/>
        <end position="23"/>
    </location>
</feature>
<evidence type="ECO:0000313" key="2">
    <source>
        <dbReference type="EMBL" id="KAF8766979.1"/>
    </source>
</evidence>
<dbReference type="Proteomes" id="UP000807504">
    <property type="component" value="Unassembled WGS sequence"/>
</dbReference>
<reference evidence="2" key="2">
    <citation type="submission" date="2020-06" db="EMBL/GenBank/DDBJ databases">
        <authorList>
            <person name="Sheffer M."/>
        </authorList>
    </citation>
    <scope>NUCLEOTIDE SEQUENCE</scope>
</reference>
<gene>
    <name evidence="2" type="ORF">HNY73_019993</name>
</gene>
<name>A0A8T0E574_ARGBR</name>
<feature type="compositionally biased region" description="Basic and acidic residues" evidence="1">
    <location>
        <begin position="1"/>
        <end position="17"/>
    </location>
</feature>
<comment type="caution">
    <text evidence="2">The sequence shown here is derived from an EMBL/GenBank/DDBJ whole genome shotgun (WGS) entry which is preliminary data.</text>
</comment>
<proteinExistence type="predicted"/>
<evidence type="ECO:0000256" key="1">
    <source>
        <dbReference type="SAM" id="MobiDB-lite"/>
    </source>
</evidence>
<protein>
    <submittedName>
        <fullName evidence="2">Uncharacterized protein</fullName>
    </submittedName>
</protein>